<keyword evidence="3" id="KW-0732">Signal</keyword>
<name>A0ABS4LU18_9ACTN</name>
<accession>A0ABS4LU18</accession>
<dbReference type="EMBL" id="JAGGLP010000007">
    <property type="protein sequence ID" value="MBP2050906.1"/>
    <property type="molecule type" value="Genomic_DNA"/>
</dbReference>
<evidence type="ECO:0000256" key="1">
    <source>
        <dbReference type="SAM" id="MobiDB-lite"/>
    </source>
</evidence>
<organism evidence="4 5">
    <name type="scientific">Streptomyces griseochromogenes</name>
    <dbReference type="NCBI Taxonomy" id="68214"/>
    <lineage>
        <taxon>Bacteria</taxon>
        <taxon>Bacillati</taxon>
        <taxon>Actinomycetota</taxon>
        <taxon>Actinomycetes</taxon>
        <taxon>Kitasatosporales</taxon>
        <taxon>Streptomycetaceae</taxon>
        <taxon>Streptomyces</taxon>
    </lineage>
</organism>
<reference evidence="4 5" key="1">
    <citation type="submission" date="2021-03" db="EMBL/GenBank/DDBJ databases">
        <title>Genomic Encyclopedia of Type Strains, Phase IV (KMG-IV): sequencing the most valuable type-strain genomes for metagenomic binning, comparative biology and taxonomic classification.</title>
        <authorList>
            <person name="Goeker M."/>
        </authorList>
    </citation>
    <scope>NUCLEOTIDE SEQUENCE [LARGE SCALE GENOMIC DNA]</scope>
    <source>
        <strain evidence="4 5">DSM 40499</strain>
    </source>
</reference>
<keyword evidence="5" id="KW-1185">Reference proteome</keyword>
<evidence type="ECO:0008006" key="6">
    <source>
        <dbReference type="Google" id="ProtNLM"/>
    </source>
</evidence>
<feature type="signal peptide" evidence="3">
    <location>
        <begin position="1"/>
        <end position="32"/>
    </location>
</feature>
<comment type="caution">
    <text evidence="4">The sequence shown here is derived from an EMBL/GenBank/DDBJ whole genome shotgun (WGS) entry which is preliminary data.</text>
</comment>
<evidence type="ECO:0000256" key="3">
    <source>
        <dbReference type="SAM" id="SignalP"/>
    </source>
</evidence>
<gene>
    <name evidence="4" type="ORF">J2Z21_003856</name>
</gene>
<sequence>MRGRGRTTWWWRIRRPADAAVRVAAVAAVVCAAAVLPGGTAAGIQDGTYDFAPDARPVTGAASTTGAARLEPGRTYRSSLPRNGKLYYRLDLAATTTAYVPVTAVPPAHATVTSTDGIRVSVQDAHGGSCPYASARFGAALSPRPLTAVAQRETDGTLCQGKGTYYVLVERLDSGGTADSGAAQPWDLEIAPVTEPPLAKAGPTTAPGTRDSASPEPLAGEPRRRPGGAGFATARPLGQGVWRTDLTPGQTVFYKVPVDWGREPQAVAELGAVAQGHGYVGGALNLSLYNPVRGLVDDASPGYTGTQKSAALAPPPPVEYANRYAVLGGQRAVRFAGDYYLVVHLSERMTQTFGTGPFAVTLRVRIAGQAHGGPAYAGRPVPDDVFTVTEQDRAAAVIGSGGSGGSGAGGGSAMVALAVGGIGTGTALLLVLGVWTVAGRRAQTRVSAQKPTA</sequence>
<evidence type="ECO:0000313" key="5">
    <source>
        <dbReference type="Proteomes" id="UP001519309"/>
    </source>
</evidence>
<proteinExistence type="predicted"/>
<feature type="chain" id="PRO_5046699886" description="Aromatic ring-opening dioxygenase LigA" evidence="3">
    <location>
        <begin position="33"/>
        <end position="453"/>
    </location>
</feature>
<keyword evidence="2" id="KW-1133">Transmembrane helix</keyword>
<evidence type="ECO:0000256" key="2">
    <source>
        <dbReference type="SAM" id="Phobius"/>
    </source>
</evidence>
<keyword evidence="2" id="KW-0812">Transmembrane</keyword>
<feature type="region of interest" description="Disordered" evidence="1">
    <location>
        <begin position="196"/>
        <end position="242"/>
    </location>
</feature>
<protein>
    <recommendedName>
        <fullName evidence="6">Aromatic ring-opening dioxygenase LigA</fullName>
    </recommendedName>
</protein>
<evidence type="ECO:0000313" key="4">
    <source>
        <dbReference type="EMBL" id="MBP2050906.1"/>
    </source>
</evidence>
<dbReference type="Proteomes" id="UP001519309">
    <property type="component" value="Unassembled WGS sequence"/>
</dbReference>
<feature type="transmembrane region" description="Helical" evidence="2">
    <location>
        <begin position="413"/>
        <end position="438"/>
    </location>
</feature>
<keyword evidence="2" id="KW-0472">Membrane</keyword>